<dbReference type="InterPro" id="IPR042572">
    <property type="entry name" value="Carn_acyl_trans_N"/>
</dbReference>
<dbReference type="SUPFAM" id="SSF52777">
    <property type="entry name" value="CoA-dependent acyltransferases"/>
    <property type="match status" value="2"/>
</dbReference>
<evidence type="ECO:0000256" key="2">
    <source>
        <dbReference type="ARBA" id="ARBA00022448"/>
    </source>
</evidence>
<gene>
    <name evidence="10" type="ORF">WICPIJ_003118</name>
</gene>
<dbReference type="InterPro" id="IPR023213">
    <property type="entry name" value="CAT-like_dom_sf"/>
</dbReference>
<reference evidence="10" key="2">
    <citation type="submission" date="2021-01" db="EMBL/GenBank/DDBJ databases">
        <authorList>
            <person name="Schikora-Tamarit M.A."/>
        </authorList>
    </citation>
    <scope>NUCLEOTIDE SEQUENCE</scope>
    <source>
        <strain evidence="10">CBS2887</strain>
    </source>
</reference>
<keyword evidence="6 7" id="KW-0012">Acyltransferase</keyword>
<evidence type="ECO:0000256" key="7">
    <source>
        <dbReference type="RuleBase" id="RU003801"/>
    </source>
</evidence>
<dbReference type="PROSITE" id="PS00440">
    <property type="entry name" value="ACYLTRANSF_C_2"/>
    <property type="match status" value="1"/>
</dbReference>
<keyword evidence="2" id="KW-0813">Transport</keyword>
<name>A0A9P8Q7X9_WICPI</name>
<evidence type="ECO:0000313" key="10">
    <source>
        <dbReference type="EMBL" id="KAH3685928.1"/>
    </source>
</evidence>
<dbReference type="EMBL" id="JAEUBG010001731">
    <property type="protein sequence ID" value="KAH3685928.1"/>
    <property type="molecule type" value="Genomic_DNA"/>
</dbReference>
<evidence type="ECO:0000256" key="4">
    <source>
        <dbReference type="ARBA" id="ARBA00022832"/>
    </source>
</evidence>
<evidence type="ECO:0000256" key="3">
    <source>
        <dbReference type="ARBA" id="ARBA00022679"/>
    </source>
</evidence>
<reference evidence="10" key="1">
    <citation type="journal article" date="2021" name="Open Biol.">
        <title>Shared evolutionary footprints suggest mitochondrial oxidative damage underlies multiple complex I losses in fungi.</title>
        <authorList>
            <person name="Schikora-Tamarit M.A."/>
            <person name="Marcet-Houben M."/>
            <person name="Nosek J."/>
            <person name="Gabaldon T."/>
        </authorList>
    </citation>
    <scope>NUCLEOTIDE SEQUENCE</scope>
    <source>
        <strain evidence="10">CBS2887</strain>
    </source>
</reference>
<comment type="caution">
    <text evidence="10">The sequence shown here is derived from an EMBL/GenBank/DDBJ whole genome shotgun (WGS) entry which is preliminary data.</text>
</comment>
<dbReference type="Gene3D" id="3.30.559.10">
    <property type="entry name" value="Chloramphenicol acetyltransferase-like domain"/>
    <property type="match status" value="1"/>
</dbReference>
<dbReference type="InterPro" id="IPR039551">
    <property type="entry name" value="Cho/carn_acyl_trans"/>
</dbReference>
<dbReference type="GO" id="GO:0004092">
    <property type="term" value="F:carnitine O-acetyltransferase activity"/>
    <property type="evidence" value="ECO:0007669"/>
    <property type="project" value="TreeGrafter"/>
</dbReference>
<dbReference type="PANTHER" id="PTHR22589:SF48">
    <property type="entry name" value="CARNITINE O-ACETYLTRANSFERASE YAT2"/>
    <property type="match status" value="1"/>
</dbReference>
<comment type="similarity">
    <text evidence="1 7">Belongs to the carnitine/choline acetyltransferase family.</text>
</comment>
<keyword evidence="11" id="KW-1185">Reference proteome</keyword>
<feature type="compositionally biased region" description="Low complexity" evidence="8">
    <location>
        <begin position="21"/>
        <end position="30"/>
    </location>
</feature>
<accession>A0A9P8Q7X9</accession>
<dbReference type="Gene3D" id="1.10.275.20">
    <property type="entry name" value="Choline/Carnitine o-acyltransferase"/>
    <property type="match status" value="1"/>
</dbReference>
<proteinExistence type="inferred from homology"/>
<dbReference type="PANTHER" id="PTHR22589">
    <property type="entry name" value="CARNITINE O-ACYLTRANSFERASE"/>
    <property type="match status" value="1"/>
</dbReference>
<dbReference type="AlphaFoldDB" id="A0A9P8Q7X9"/>
<feature type="non-terminal residue" evidence="10">
    <location>
        <position position="699"/>
    </location>
</feature>
<evidence type="ECO:0000256" key="6">
    <source>
        <dbReference type="ARBA" id="ARBA00023315"/>
    </source>
</evidence>
<dbReference type="GO" id="GO:0009437">
    <property type="term" value="P:carnitine metabolic process"/>
    <property type="evidence" value="ECO:0007669"/>
    <property type="project" value="TreeGrafter"/>
</dbReference>
<keyword evidence="3 7" id="KW-0808">Transferase</keyword>
<protein>
    <recommendedName>
        <fullName evidence="9">Choline/carnitine acyltransferase domain-containing protein</fullName>
    </recommendedName>
</protein>
<feature type="domain" description="Choline/carnitine acyltransferase" evidence="9">
    <location>
        <begin position="26"/>
        <end position="616"/>
    </location>
</feature>
<keyword evidence="5" id="KW-0443">Lipid metabolism</keyword>
<evidence type="ECO:0000256" key="1">
    <source>
        <dbReference type="ARBA" id="ARBA00005232"/>
    </source>
</evidence>
<dbReference type="GO" id="GO:0005829">
    <property type="term" value="C:cytosol"/>
    <property type="evidence" value="ECO:0007669"/>
    <property type="project" value="TreeGrafter"/>
</dbReference>
<feature type="compositionally biased region" description="Polar residues" evidence="8">
    <location>
        <begin position="7"/>
        <end position="20"/>
    </location>
</feature>
<feature type="region of interest" description="Disordered" evidence="8">
    <location>
        <begin position="1"/>
        <end position="30"/>
    </location>
</feature>
<dbReference type="InterPro" id="IPR042231">
    <property type="entry name" value="Cho/carn_acyl_trans_2"/>
</dbReference>
<evidence type="ECO:0000256" key="5">
    <source>
        <dbReference type="ARBA" id="ARBA00023098"/>
    </source>
</evidence>
<keyword evidence="4" id="KW-0276">Fatty acid metabolism</keyword>
<evidence type="ECO:0000256" key="8">
    <source>
        <dbReference type="SAM" id="MobiDB-lite"/>
    </source>
</evidence>
<dbReference type="Pfam" id="PF00755">
    <property type="entry name" value="Carn_acyltransf"/>
    <property type="match status" value="1"/>
</dbReference>
<dbReference type="InterPro" id="IPR000542">
    <property type="entry name" value="Carn_acyl_trans"/>
</dbReference>
<organism evidence="10 11">
    <name type="scientific">Wickerhamomyces pijperi</name>
    <name type="common">Yeast</name>
    <name type="synonym">Pichia pijperi</name>
    <dbReference type="NCBI Taxonomy" id="599730"/>
    <lineage>
        <taxon>Eukaryota</taxon>
        <taxon>Fungi</taxon>
        <taxon>Dikarya</taxon>
        <taxon>Ascomycota</taxon>
        <taxon>Saccharomycotina</taxon>
        <taxon>Saccharomycetes</taxon>
        <taxon>Phaffomycetales</taxon>
        <taxon>Wickerhamomycetaceae</taxon>
        <taxon>Wickerhamomyces</taxon>
    </lineage>
</organism>
<sequence length="699" mass="78829">MSERIDSQSLQAQGETFSNESSLPSLSVPSLQSSMEQLKEAMSPMLNEEDYEYLQEKISEFLSDPISTKLQNHLHKFQQNESCYLDHLKLDHILIDHHALPRNPFLILENDPLKNYMLPQGQTSRAAVLTTSSLKFISCLRRGTLKPDKSKSERPLTMKPYLNLFGTTRYPEFDSIGLKSFDNSKHLIILSNSLFFKLEVLNDDHELLLTADELNKILDKVVEISNKTTHLKNIGSVTSDSYKYWKHGKQILTEEYKENMTAIDSALFVLVLDHSSPADEDEEEIAKTISVGTLDINEKGVQVGSCNSRWFDKLQLIVTKNAIAGVCWDSYGQDGTTVLRFTSDIYTDSVLRLAEGDNYTLFPDVKFAASANKEPVVLQRLNWNFNAEIATFLHLAETRLTDLICSHSTNTTTIKYGSSFAKNIGVRADSLIQVSLQIAHYALYGKPLTTVEPVTTRFFKNCRSELLPIQSDSMLKTCQIFVSDATNETRWQAFISSCQEHSQSLRSASNGLGFETHLRALQNVFLQREVFNNISPEFSIPVDNCPAPPLLFDNVLMSLFVPDLIASNCGNPAMKLFGLTPAIHNGFGMGYIIKNDETKICLISEYRQGERLLSTLDWVIRQIRHIWKTEIRRSSIIPHAHILDNQKKENHQHEMSTAAAASVAMTRGTRSYSISTSEDEDLDLALGGYGYFDMDDLAV</sequence>
<dbReference type="OrthoDB" id="240216at2759"/>
<dbReference type="Gene3D" id="3.30.559.70">
    <property type="entry name" value="Choline/Carnitine o-acyltransferase, domain 2"/>
    <property type="match status" value="1"/>
</dbReference>
<dbReference type="Proteomes" id="UP000774326">
    <property type="component" value="Unassembled WGS sequence"/>
</dbReference>
<dbReference type="GO" id="GO:0006631">
    <property type="term" value="P:fatty acid metabolic process"/>
    <property type="evidence" value="ECO:0007669"/>
    <property type="project" value="UniProtKB-KW"/>
</dbReference>
<evidence type="ECO:0000313" key="11">
    <source>
        <dbReference type="Proteomes" id="UP000774326"/>
    </source>
</evidence>
<evidence type="ECO:0000259" key="9">
    <source>
        <dbReference type="Pfam" id="PF00755"/>
    </source>
</evidence>